<sequence length="368" mass="39693">MNAGRMWVRSNAAYTRRFVLGGSVALAAERAVSPAMSAEAGWPAHINAAKPRVFVTTDAGGSDKDDMQSLIHLLLYADDLNIVGLGSAAARLGFGRISAIHSVITAYEKDYSTLLTHSASYPTPAYLRSIVRAGHPAPQPEAGVSKPTNSSRAIIAAARAASPTRPLWVLTWGSHGDLAQAVHDEPGIVPNIRLISSGRDGQDPNAHRYLLTMWKGRLWWINGAGSGRGIYAPPSGHNNPDRAWPRPNARGHGALGRLFMANSTDLYGAFDGWRRTNGLKMGDTFSVLYLIDPGRNFDDPTARGWGGSYVADSPLYWIDSHDPALAYGGYRGAKTVADHKDIFLADFAARFDRAQTVKPAHTNPTLRG</sequence>
<proteinExistence type="predicted"/>
<evidence type="ECO:0000313" key="2">
    <source>
        <dbReference type="EMBL" id="MFC0386400.1"/>
    </source>
</evidence>
<dbReference type="Gene3D" id="3.90.245.10">
    <property type="entry name" value="Ribonucleoside hydrolase-like"/>
    <property type="match status" value="1"/>
</dbReference>
<dbReference type="RefSeq" id="WP_377050828.1">
    <property type="nucleotide sequence ID" value="NZ_JBHLVZ010000032.1"/>
</dbReference>
<evidence type="ECO:0000313" key="3">
    <source>
        <dbReference type="Proteomes" id="UP001589789"/>
    </source>
</evidence>
<gene>
    <name evidence="2" type="ORF">ACFFIC_12740</name>
</gene>
<comment type="caution">
    <text evidence="2">The sequence shown here is derived from an EMBL/GenBank/DDBJ whole genome shotgun (WGS) entry which is preliminary data.</text>
</comment>
<name>A0ABV6IS29_9PROT</name>
<accession>A0ABV6IS29</accession>
<evidence type="ECO:0000259" key="1">
    <source>
        <dbReference type="Pfam" id="PF07632"/>
    </source>
</evidence>
<dbReference type="Pfam" id="PF07632">
    <property type="entry name" value="Sde182_NH-like"/>
    <property type="match status" value="1"/>
</dbReference>
<dbReference type="EMBL" id="JBHLVZ010000032">
    <property type="protein sequence ID" value="MFC0386400.1"/>
    <property type="molecule type" value="Genomic_DNA"/>
</dbReference>
<dbReference type="InterPro" id="IPR011483">
    <property type="entry name" value="Sde182_NH-like"/>
</dbReference>
<dbReference type="SUPFAM" id="SSF53590">
    <property type="entry name" value="Nucleoside hydrolase"/>
    <property type="match status" value="1"/>
</dbReference>
<reference evidence="2 3" key="1">
    <citation type="submission" date="2024-09" db="EMBL/GenBank/DDBJ databases">
        <authorList>
            <person name="Sun Q."/>
            <person name="Mori K."/>
        </authorList>
    </citation>
    <scope>NUCLEOTIDE SEQUENCE [LARGE SCALE GENOMIC DNA]</scope>
    <source>
        <strain evidence="2 3">CCM 7468</strain>
    </source>
</reference>
<dbReference type="Proteomes" id="UP001589789">
    <property type="component" value="Unassembled WGS sequence"/>
</dbReference>
<dbReference type="InterPro" id="IPR036452">
    <property type="entry name" value="Ribo_hydro-like"/>
</dbReference>
<keyword evidence="3" id="KW-1185">Reference proteome</keyword>
<organism evidence="2 3">
    <name type="scientific">Muricoccus vinaceus</name>
    <dbReference type="NCBI Taxonomy" id="424704"/>
    <lineage>
        <taxon>Bacteria</taxon>
        <taxon>Pseudomonadati</taxon>
        <taxon>Pseudomonadota</taxon>
        <taxon>Alphaproteobacteria</taxon>
        <taxon>Acetobacterales</taxon>
        <taxon>Roseomonadaceae</taxon>
        <taxon>Muricoccus</taxon>
    </lineage>
</organism>
<feature type="domain" description="Cellulose-binding Sde182 nucleoside hydrolase-like" evidence="1">
    <location>
        <begin position="52"/>
        <end position="309"/>
    </location>
</feature>
<protein>
    <submittedName>
        <fullName evidence="2">Nucleoside hydrolase-like domain-containing protein</fullName>
    </submittedName>
</protein>